<dbReference type="RefSeq" id="XP_040685880.1">
    <property type="nucleotide sequence ID" value="XM_040833505.1"/>
</dbReference>
<evidence type="ECO:0000256" key="1">
    <source>
        <dbReference type="SAM" id="Phobius"/>
    </source>
</evidence>
<feature type="transmembrane region" description="Helical" evidence="1">
    <location>
        <begin position="52"/>
        <end position="74"/>
    </location>
</feature>
<evidence type="ECO:0000313" key="3">
    <source>
        <dbReference type="EMBL" id="OJJ32203.1"/>
    </source>
</evidence>
<feature type="transmembrane region" description="Helical" evidence="1">
    <location>
        <begin position="298"/>
        <end position="318"/>
    </location>
</feature>
<feature type="transmembrane region" description="Helical" evidence="1">
    <location>
        <begin position="330"/>
        <end position="349"/>
    </location>
</feature>
<keyword evidence="4" id="KW-1185">Reference proteome</keyword>
<gene>
    <name evidence="3" type="ORF">ASPWEDRAFT_31136</name>
</gene>
<feature type="transmembrane region" description="Helical" evidence="1">
    <location>
        <begin position="195"/>
        <end position="221"/>
    </location>
</feature>
<evidence type="ECO:0000313" key="4">
    <source>
        <dbReference type="Proteomes" id="UP000184383"/>
    </source>
</evidence>
<dbReference type="PANTHER" id="PTHR23028:SF134">
    <property type="entry name" value="PUTATIVE (AFU_ORTHOLOGUE AFUA_4G08520)-RELATED"/>
    <property type="match status" value="1"/>
</dbReference>
<protein>
    <recommendedName>
        <fullName evidence="2">Acyltransferase 3 domain-containing protein</fullName>
    </recommendedName>
</protein>
<dbReference type="Proteomes" id="UP000184383">
    <property type="component" value="Unassembled WGS sequence"/>
</dbReference>
<reference evidence="4" key="1">
    <citation type="journal article" date="2017" name="Genome Biol.">
        <title>Comparative genomics reveals high biological diversity and specific adaptations in the industrially and medically important fungal genus Aspergillus.</title>
        <authorList>
            <person name="de Vries R.P."/>
            <person name="Riley R."/>
            <person name="Wiebenga A."/>
            <person name="Aguilar-Osorio G."/>
            <person name="Amillis S."/>
            <person name="Uchima C.A."/>
            <person name="Anderluh G."/>
            <person name="Asadollahi M."/>
            <person name="Askin M."/>
            <person name="Barry K."/>
            <person name="Battaglia E."/>
            <person name="Bayram O."/>
            <person name="Benocci T."/>
            <person name="Braus-Stromeyer S.A."/>
            <person name="Caldana C."/>
            <person name="Canovas D."/>
            <person name="Cerqueira G.C."/>
            <person name="Chen F."/>
            <person name="Chen W."/>
            <person name="Choi C."/>
            <person name="Clum A."/>
            <person name="Dos Santos R.A."/>
            <person name="Damasio A.R."/>
            <person name="Diallinas G."/>
            <person name="Emri T."/>
            <person name="Fekete E."/>
            <person name="Flipphi M."/>
            <person name="Freyberg S."/>
            <person name="Gallo A."/>
            <person name="Gournas C."/>
            <person name="Habgood R."/>
            <person name="Hainaut M."/>
            <person name="Harispe M.L."/>
            <person name="Henrissat B."/>
            <person name="Hilden K.S."/>
            <person name="Hope R."/>
            <person name="Hossain A."/>
            <person name="Karabika E."/>
            <person name="Karaffa L."/>
            <person name="Karanyi Z."/>
            <person name="Krasevec N."/>
            <person name="Kuo A."/>
            <person name="Kusch H."/>
            <person name="LaButti K."/>
            <person name="Lagendijk E.L."/>
            <person name="Lapidus A."/>
            <person name="Levasseur A."/>
            <person name="Lindquist E."/>
            <person name="Lipzen A."/>
            <person name="Logrieco A.F."/>
            <person name="MacCabe A."/>
            <person name="Maekelae M.R."/>
            <person name="Malavazi I."/>
            <person name="Melin P."/>
            <person name="Meyer V."/>
            <person name="Mielnichuk N."/>
            <person name="Miskei M."/>
            <person name="Molnar A.P."/>
            <person name="Mule G."/>
            <person name="Ngan C.Y."/>
            <person name="Orejas M."/>
            <person name="Orosz E."/>
            <person name="Ouedraogo J.P."/>
            <person name="Overkamp K.M."/>
            <person name="Park H.-S."/>
            <person name="Perrone G."/>
            <person name="Piumi F."/>
            <person name="Punt P.J."/>
            <person name="Ram A.F."/>
            <person name="Ramon A."/>
            <person name="Rauscher S."/>
            <person name="Record E."/>
            <person name="Riano-Pachon D.M."/>
            <person name="Robert V."/>
            <person name="Roehrig J."/>
            <person name="Ruller R."/>
            <person name="Salamov A."/>
            <person name="Salih N.S."/>
            <person name="Samson R.A."/>
            <person name="Sandor E."/>
            <person name="Sanguinetti M."/>
            <person name="Schuetze T."/>
            <person name="Sepcic K."/>
            <person name="Shelest E."/>
            <person name="Sherlock G."/>
            <person name="Sophianopoulou V."/>
            <person name="Squina F.M."/>
            <person name="Sun H."/>
            <person name="Susca A."/>
            <person name="Todd R.B."/>
            <person name="Tsang A."/>
            <person name="Unkles S.E."/>
            <person name="van de Wiele N."/>
            <person name="van Rossen-Uffink D."/>
            <person name="Oliveira J.V."/>
            <person name="Vesth T.C."/>
            <person name="Visser J."/>
            <person name="Yu J.-H."/>
            <person name="Zhou M."/>
            <person name="Andersen M.R."/>
            <person name="Archer D.B."/>
            <person name="Baker S.E."/>
            <person name="Benoit I."/>
            <person name="Brakhage A.A."/>
            <person name="Braus G.H."/>
            <person name="Fischer R."/>
            <person name="Frisvad J.C."/>
            <person name="Goldman G.H."/>
            <person name="Houbraken J."/>
            <person name="Oakley B."/>
            <person name="Pocsi I."/>
            <person name="Scazzocchio C."/>
            <person name="Seiboth B."/>
            <person name="vanKuyk P.A."/>
            <person name="Wortman J."/>
            <person name="Dyer P.S."/>
            <person name="Grigoriev I.V."/>
        </authorList>
    </citation>
    <scope>NUCLEOTIDE SEQUENCE [LARGE SCALE GENOMIC DNA]</scope>
    <source>
        <strain evidence="4">DTO 134E9</strain>
    </source>
</reference>
<name>A0A1L9RBF3_ASPWE</name>
<dbReference type="InterPro" id="IPR002656">
    <property type="entry name" value="Acyl_transf_3_dom"/>
</dbReference>
<dbReference type="Pfam" id="PF01757">
    <property type="entry name" value="Acyl_transf_3"/>
    <property type="match status" value="1"/>
</dbReference>
<dbReference type="VEuPathDB" id="FungiDB:ASPWEDRAFT_31136"/>
<dbReference type="PANTHER" id="PTHR23028">
    <property type="entry name" value="ACETYLTRANSFERASE"/>
    <property type="match status" value="1"/>
</dbReference>
<feature type="transmembrane region" description="Helical" evidence="1">
    <location>
        <begin position="377"/>
        <end position="398"/>
    </location>
</feature>
<accession>A0A1L9RBF3</accession>
<sequence length="424" mass="48825">MERTQWLDGLRGIAAAIVAFDHYFMGEITLPFRSFGAEPAEENRRLIQLPPIRLLFAARAMVPLFFVISGYALTRRRDTPQFFRRLSSSVTRRAFRIYLPVLVIATISQFLYFFGMYHWEFQNALMQGVEPWTSPWSHLQYLTRYMMDNMNIIDLKNNTGLNGQLWTMPMEVRGSCVIYLATLGMSGWRSALRPWALAITMLYFLCYGLWDIFCFVAGMYLAEIRTGAADEDENKLPLYVEVNLPNIGKVPLARIGKYITFAVGIYIMCLGDDGYLPLGYQSLNLIQPSYWRDWGTISASWAAIGSLMVVFAISGLKVLQRPLNSRPIQYLGRISFSLYLVHQSIFHLWRDPVKNFIWLVLHKDLYPGSEGAIQSPWTFYTTWISSGVLMGAITIYAAHYYTRFVDEKCLSFTKKIERFLTAGE</sequence>
<feature type="transmembrane region" description="Helical" evidence="1">
    <location>
        <begin position="258"/>
        <end position="278"/>
    </location>
</feature>
<keyword evidence="1" id="KW-1133">Transmembrane helix</keyword>
<dbReference type="OrthoDB" id="5819582at2759"/>
<feature type="domain" description="Acyltransferase 3" evidence="2">
    <location>
        <begin position="5"/>
        <end position="381"/>
    </location>
</feature>
<dbReference type="InterPro" id="IPR050879">
    <property type="entry name" value="Acyltransferase_3"/>
</dbReference>
<proteinExistence type="predicted"/>
<keyword evidence="1" id="KW-0472">Membrane</keyword>
<evidence type="ECO:0000259" key="2">
    <source>
        <dbReference type="Pfam" id="PF01757"/>
    </source>
</evidence>
<feature type="transmembrane region" description="Helical" evidence="1">
    <location>
        <begin position="95"/>
        <end position="117"/>
    </location>
</feature>
<organism evidence="3 4">
    <name type="scientific">Aspergillus wentii DTO 134E9</name>
    <dbReference type="NCBI Taxonomy" id="1073089"/>
    <lineage>
        <taxon>Eukaryota</taxon>
        <taxon>Fungi</taxon>
        <taxon>Dikarya</taxon>
        <taxon>Ascomycota</taxon>
        <taxon>Pezizomycotina</taxon>
        <taxon>Eurotiomycetes</taxon>
        <taxon>Eurotiomycetidae</taxon>
        <taxon>Eurotiales</taxon>
        <taxon>Aspergillaceae</taxon>
        <taxon>Aspergillus</taxon>
        <taxon>Aspergillus subgen. Cremei</taxon>
    </lineage>
</organism>
<dbReference type="GO" id="GO:0016747">
    <property type="term" value="F:acyltransferase activity, transferring groups other than amino-acyl groups"/>
    <property type="evidence" value="ECO:0007669"/>
    <property type="project" value="InterPro"/>
</dbReference>
<dbReference type="AlphaFoldDB" id="A0A1L9RBF3"/>
<dbReference type="STRING" id="1073089.A0A1L9RBF3"/>
<keyword evidence="1" id="KW-0812">Transmembrane</keyword>
<dbReference type="EMBL" id="KV878215">
    <property type="protein sequence ID" value="OJJ32203.1"/>
    <property type="molecule type" value="Genomic_DNA"/>
</dbReference>
<dbReference type="GeneID" id="63749353"/>